<comment type="catalytic activity">
    <reaction evidence="4">
        <text>N(6)-carboxybiotinyl-L-lysyl-[protein] + acetyl-CoA = N(6)-biotinyl-L-lysyl-[protein] + malonyl-CoA</text>
        <dbReference type="Rhea" id="RHEA:54728"/>
        <dbReference type="Rhea" id="RHEA-COMP:10505"/>
        <dbReference type="Rhea" id="RHEA-COMP:10506"/>
        <dbReference type="ChEBI" id="CHEBI:57288"/>
        <dbReference type="ChEBI" id="CHEBI:57384"/>
        <dbReference type="ChEBI" id="CHEBI:83144"/>
        <dbReference type="ChEBI" id="CHEBI:83145"/>
        <dbReference type="EC" id="2.1.3.15"/>
    </reaction>
</comment>
<dbReference type="SUPFAM" id="SSF52096">
    <property type="entry name" value="ClpP/crotonase"/>
    <property type="match status" value="1"/>
</dbReference>
<keyword evidence="4" id="KW-0067">ATP-binding</keyword>
<comment type="function">
    <text evidence="4">Component of the acetyl coenzyme A carboxylase (ACC) complex. Biotin carboxylase (BC) catalyzes the carboxylation of biotin on its carrier protein (BCCP) and then the CO(2) group is transferred by the transcarboxylase to acetyl-CoA to form malonyl-CoA.</text>
</comment>
<keyword evidence="1 4" id="KW-0444">Lipid biosynthesis</keyword>
<feature type="binding site" evidence="4">
    <location>
        <position position="73"/>
    </location>
    <ligand>
        <name>Zn(2+)</name>
        <dbReference type="ChEBI" id="CHEBI:29105"/>
    </ligand>
</feature>
<keyword evidence="4" id="KW-0863">Zinc-finger</keyword>
<sequence length="342" mass="36047">MKLDFLKRKKWVKLELSNQAWTSGGGQSPTAHVAQTPAVTTNAGGAQSPTGKSDAGVSLSPTKNPPGPDEVACPGCGTLHSKQGWARNLRVCPACGKHGRITSVERVAQILDLETFSPIAQEVTSKNPLKFPDYQEKLDKASLQSEAGDAVLTGTGRIHNIPAALFIMEPDFMMGSLGSAAGERITRLVETAIENRLPVIGFCASGGARMQEGILSLMQMAKTSAALGRLSSAGLPYIAVLTDPTTGGVTASYAMLGDVILAEPGALIGFAGQRVIEQTIRQSLPDGFQRAEFLVDKGFVDRIVHRTEMKAALEQLLKLHGFASVSVAAVTIESKGGDTHVS</sequence>
<organism evidence="7 8">
    <name type="scientific">Acidaminobacter hydrogenoformans DSM 2784</name>
    <dbReference type="NCBI Taxonomy" id="1120920"/>
    <lineage>
        <taxon>Bacteria</taxon>
        <taxon>Bacillati</taxon>
        <taxon>Bacillota</taxon>
        <taxon>Clostridia</taxon>
        <taxon>Peptostreptococcales</taxon>
        <taxon>Acidaminobacteraceae</taxon>
        <taxon>Acidaminobacter</taxon>
    </lineage>
</organism>
<keyword evidence="4" id="KW-0276">Fatty acid metabolism</keyword>
<comment type="cofactor">
    <cofactor evidence="4">
        <name>Zn(2+)</name>
        <dbReference type="ChEBI" id="CHEBI:29105"/>
    </cofactor>
    <text evidence="4">Binds 1 zinc ion per subunit.</text>
</comment>
<dbReference type="GO" id="GO:0006633">
    <property type="term" value="P:fatty acid biosynthetic process"/>
    <property type="evidence" value="ECO:0007669"/>
    <property type="project" value="UniProtKB-KW"/>
</dbReference>
<feature type="binding site" evidence="4">
    <location>
        <position position="95"/>
    </location>
    <ligand>
        <name>Zn(2+)</name>
        <dbReference type="ChEBI" id="CHEBI:29105"/>
    </ligand>
</feature>
<dbReference type="UniPathway" id="UPA00655">
    <property type="reaction ID" value="UER00711"/>
</dbReference>
<dbReference type="GO" id="GO:0009317">
    <property type="term" value="C:acetyl-CoA carboxylase complex"/>
    <property type="evidence" value="ECO:0007669"/>
    <property type="project" value="InterPro"/>
</dbReference>
<keyword evidence="8" id="KW-1185">Reference proteome</keyword>
<gene>
    <name evidence="4" type="primary">accD</name>
    <name evidence="7" type="ORF">SAMN03080599_01360</name>
</gene>
<keyword evidence="4" id="KW-0275">Fatty acid biosynthesis</keyword>
<dbReference type="GO" id="GO:0005524">
    <property type="term" value="F:ATP binding"/>
    <property type="evidence" value="ECO:0007669"/>
    <property type="project" value="UniProtKB-KW"/>
</dbReference>
<comment type="pathway">
    <text evidence="4">Lipid metabolism; malonyl-CoA biosynthesis; malonyl-CoA from acetyl-CoA: step 1/1.</text>
</comment>
<feature type="zinc finger region" description="C4-type" evidence="4">
    <location>
        <begin position="73"/>
        <end position="95"/>
    </location>
</feature>
<dbReference type="EMBL" id="FMWL01000005">
    <property type="protein sequence ID" value="SCZ78640.1"/>
    <property type="molecule type" value="Genomic_DNA"/>
</dbReference>
<dbReference type="AlphaFoldDB" id="A0A1G5RY17"/>
<comment type="subcellular location">
    <subcellularLocation>
        <location evidence="4">Cytoplasm</location>
    </subcellularLocation>
</comment>
<dbReference type="GO" id="GO:2001295">
    <property type="term" value="P:malonyl-CoA biosynthetic process"/>
    <property type="evidence" value="ECO:0007669"/>
    <property type="project" value="UniProtKB-UniRule"/>
</dbReference>
<dbReference type="GO" id="GO:0003989">
    <property type="term" value="F:acetyl-CoA carboxylase activity"/>
    <property type="evidence" value="ECO:0007669"/>
    <property type="project" value="InterPro"/>
</dbReference>
<keyword evidence="4" id="KW-0862">Zinc</keyword>
<evidence type="ECO:0000259" key="6">
    <source>
        <dbReference type="PROSITE" id="PS50980"/>
    </source>
</evidence>
<dbReference type="PROSITE" id="PS50980">
    <property type="entry name" value="COA_CT_NTER"/>
    <property type="match status" value="1"/>
</dbReference>
<keyword evidence="4" id="KW-0547">Nucleotide-binding</keyword>
<evidence type="ECO:0000256" key="1">
    <source>
        <dbReference type="ARBA" id="ARBA00022516"/>
    </source>
</evidence>
<keyword evidence="2 4" id="KW-0808">Transferase</keyword>
<comment type="subunit">
    <text evidence="4">Acetyl-CoA carboxylase is a heterohexamer composed of biotin carboxyl carrier protein (AccB), biotin carboxylase (AccC) and two subunits each of ACCase subunit alpha (AccA) and ACCase subunit beta (AccD).</text>
</comment>
<dbReference type="GO" id="GO:0016743">
    <property type="term" value="F:carboxyl- or carbamoyltransferase activity"/>
    <property type="evidence" value="ECO:0007669"/>
    <property type="project" value="UniProtKB-UniRule"/>
</dbReference>
<dbReference type="Pfam" id="PF01039">
    <property type="entry name" value="Carboxyl_trans"/>
    <property type="match status" value="1"/>
</dbReference>
<dbReference type="NCBIfam" id="TIGR00515">
    <property type="entry name" value="accD"/>
    <property type="match status" value="1"/>
</dbReference>
<dbReference type="STRING" id="1120920.SAMN03080599_01360"/>
<accession>A0A1G5RY17</accession>
<dbReference type="InterPro" id="IPR029045">
    <property type="entry name" value="ClpP/crotonase-like_dom_sf"/>
</dbReference>
<feature type="binding site" evidence="4">
    <location>
        <position position="76"/>
    </location>
    <ligand>
        <name>Zn(2+)</name>
        <dbReference type="ChEBI" id="CHEBI:29105"/>
    </ligand>
</feature>
<dbReference type="PANTHER" id="PTHR42995:SF5">
    <property type="entry name" value="ACETYL-COENZYME A CARBOXYLASE CARBOXYL TRANSFERASE SUBUNIT BETA, CHLOROPLASTIC"/>
    <property type="match status" value="1"/>
</dbReference>
<dbReference type="PRINTS" id="PR01070">
    <property type="entry name" value="ACCCTRFRASEB"/>
</dbReference>
<feature type="binding site" evidence="4">
    <location>
        <position position="92"/>
    </location>
    <ligand>
        <name>Zn(2+)</name>
        <dbReference type="ChEBI" id="CHEBI:29105"/>
    </ligand>
</feature>
<evidence type="ECO:0000313" key="8">
    <source>
        <dbReference type="Proteomes" id="UP000199208"/>
    </source>
</evidence>
<dbReference type="OrthoDB" id="9772975at2"/>
<keyword evidence="4" id="KW-0963">Cytoplasm</keyword>
<dbReference type="Proteomes" id="UP000199208">
    <property type="component" value="Unassembled WGS sequence"/>
</dbReference>
<keyword evidence="4" id="KW-0479">Metal-binding</keyword>
<dbReference type="Gene3D" id="3.90.226.10">
    <property type="entry name" value="2-enoyl-CoA Hydratase, Chain A, domain 1"/>
    <property type="match status" value="1"/>
</dbReference>
<comment type="similarity">
    <text evidence="4">Belongs to the AccD/PCCB family.</text>
</comment>
<feature type="compositionally biased region" description="Polar residues" evidence="5">
    <location>
        <begin position="40"/>
        <end position="51"/>
    </location>
</feature>
<evidence type="ECO:0000256" key="3">
    <source>
        <dbReference type="ARBA" id="ARBA00023098"/>
    </source>
</evidence>
<reference evidence="7 8" key="1">
    <citation type="submission" date="2016-10" db="EMBL/GenBank/DDBJ databases">
        <authorList>
            <person name="de Groot N.N."/>
        </authorList>
    </citation>
    <scope>NUCLEOTIDE SEQUENCE [LARGE SCALE GENOMIC DNA]</scope>
    <source>
        <strain evidence="7 8">DSM 2784</strain>
    </source>
</reference>
<dbReference type="RefSeq" id="WP_092590143.1">
    <property type="nucleotide sequence ID" value="NZ_FMWL01000005.1"/>
</dbReference>
<dbReference type="PANTHER" id="PTHR42995">
    <property type="entry name" value="ACETYL-COENZYME A CARBOXYLASE CARBOXYL TRANSFERASE SUBUNIT BETA, CHLOROPLASTIC"/>
    <property type="match status" value="1"/>
</dbReference>
<dbReference type="InterPro" id="IPR034733">
    <property type="entry name" value="AcCoA_carboxyl_beta"/>
</dbReference>
<evidence type="ECO:0000256" key="5">
    <source>
        <dbReference type="SAM" id="MobiDB-lite"/>
    </source>
</evidence>
<feature type="region of interest" description="Disordered" evidence="5">
    <location>
        <begin position="40"/>
        <end position="68"/>
    </location>
</feature>
<keyword evidence="3 4" id="KW-0443">Lipid metabolism</keyword>
<evidence type="ECO:0000313" key="7">
    <source>
        <dbReference type="EMBL" id="SCZ78640.1"/>
    </source>
</evidence>
<name>A0A1G5RY17_9FIRM</name>
<dbReference type="InterPro" id="IPR000438">
    <property type="entry name" value="Acetyl_CoA_COase_Trfase_b_su"/>
</dbReference>
<dbReference type="GO" id="GO:0008270">
    <property type="term" value="F:zinc ion binding"/>
    <property type="evidence" value="ECO:0007669"/>
    <property type="project" value="UniProtKB-UniRule"/>
</dbReference>
<dbReference type="EC" id="2.1.3.15" evidence="4"/>
<proteinExistence type="inferred from homology"/>
<evidence type="ECO:0000256" key="4">
    <source>
        <dbReference type="HAMAP-Rule" id="MF_01395"/>
    </source>
</evidence>
<protein>
    <recommendedName>
        <fullName evidence="4">Acetyl-coenzyme A carboxylase carboxyl transferase subunit beta</fullName>
        <shortName evidence="4">ACCase subunit beta</shortName>
        <shortName evidence="4">Acetyl-CoA carboxylase carboxyltransferase subunit beta</shortName>
        <ecNumber evidence="4">2.1.3.15</ecNumber>
    </recommendedName>
</protein>
<feature type="domain" description="CoA carboxyltransferase N-terminal" evidence="6">
    <location>
        <begin position="69"/>
        <end position="335"/>
    </location>
</feature>
<dbReference type="InterPro" id="IPR011762">
    <property type="entry name" value="COA_CT_N"/>
</dbReference>
<evidence type="ECO:0000256" key="2">
    <source>
        <dbReference type="ARBA" id="ARBA00022679"/>
    </source>
</evidence>
<dbReference type="HAMAP" id="MF_01395">
    <property type="entry name" value="AcetylCoA_CT_beta"/>
    <property type="match status" value="1"/>
</dbReference>